<sequence>MCKVGIASGRGGSTKVFEAEYLAEIQLGLYNGGWINSADATVAAEVRAPNIQANSKWSSF</sequence>
<protein>
    <recommendedName>
        <fullName evidence="3">Transposase</fullName>
    </recommendedName>
</protein>
<proteinExistence type="predicted"/>
<keyword evidence="2" id="KW-1185">Reference proteome</keyword>
<dbReference type="Proteomes" id="UP001156670">
    <property type="component" value="Unassembled WGS sequence"/>
</dbReference>
<dbReference type="EMBL" id="BSOB01000005">
    <property type="protein sequence ID" value="GLQ91651.1"/>
    <property type="molecule type" value="Genomic_DNA"/>
</dbReference>
<organism evidence="1 2">
    <name type="scientific">Dyella acidisoli</name>
    <dbReference type="NCBI Taxonomy" id="1867834"/>
    <lineage>
        <taxon>Bacteria</taxon>
        <taxon>Pseudomonadati</taxon>
        <taxon>Pseudomonadota</taxon>
        <taxon>Gammaproteobacteria</taxon>
        <taxon>Lysobacterales</taxon>
        <taxon>Rhodanobacteraceae</taxon>
        <taxon>Dyella</taxon>
    </lineage>
</organism>
<gene>
    <name evidence="1" type="ORF">GCM10007901_06010</name>
</gene>
<comment type="caution">
    <text evidence="1">The sequence shown here is derived from an EMBL/GenBank/DDBJ whole genome shotgun (WGS) entry which is preliminary data.</text>
</comment>
<evidence type="ECO:0008006" key="3">
    <source>
        <dbReference type="Google" id="ProtNLM"/>
    </source>
</evidence>
<evidence type="ECO:0000313" key="2">
    <source>
        <dbReference type="Proteomes" id="UP001156670"/>
    </source>
</evidence>
<evidence type="ECO:0000313" key="1">
    <source>
        <dbReference type="EMBL" id="GLQ91651.1"/>
    </source>
</evidence>
<accession>A0ABQ5XKC6</accession>
<reference evidence="2" key="1">
    <citation type="journal article" date="2019" name="Int. J. Syst. Evol. Microbiol.">
        <title>The Global Catalogue of Microorganisms (GCM) 10K type strain sequencing project: providing services to taxonomists for standard genome sequencing and annotation.</title>
        <authorList>
            <consortium name="The Broad Institute Genomics Platform"/>
            <consortium name="The Broad Institute Genome Sequencing Center for Infectious Disease"/>
            <person name="Wu L."/>
            <person name="Ma J."/>
        </authorList>
    </citation>
    <scope>NUCLEOTIDE SEQUENCE [LARGE SCALE GENOMIC DNA]</scope>
    <source>
        <strain evidence="2">NBRC 111980</strain>
    </source>
</reference>
<name>A0ABQ5XKC6_9GAMM</name>